<evidence type="ECO:0000313" key="16">
    <source>
        <dbReference type="Proteomes" id="UP000838878"/>
    </source>
</evidence>
<accession>A0A8J9USL7</accession>
<dbReference type="Gene3D" id="2.60.40.720">
    <property type="match status" value="1"/>
</dbReference>
<keyword evidence="3" id="KW-0053">Apoptosis</keyword>
<dbReference type="EMBL" id="OV170221">
    <property type="protein sequence ID" value="CAH0714005.1"/>
    <property type="molecule type" value="Genomic_DNA"/>
</dbReference>
<evidence type="ECO:0000256" key="12">
    <source>
        <dbReference type="PIRSR" id="PIRSR602117-2"/>
    </source>
</evidence>
<evidence type="ECO:0000256" key="5">
    <source>
        <dbReference type="ARBA" id="ARBA00022833"/>
    </source>
</evidence>
<evidence type="ECO:0000256" key="11">
    <source>
        <dbReference type="PIRSR" id="PIRSR602117-1"/>
    </source>
</evidence>
<protein>
    <recommendedName>
        <fullName evidence="14">p53 DNA-binding domain-containing protein</fullName>
    </recommendedName>
</protein>
<evidence type="ECO:0000256" key="4">
    <source>
        <dbReference type="ARBA" id="ARBA00022723"/>
    </source>
</evidence>
<dbReference type="AlphaFoldDB" id="A0A8J9USL7"/>
<gene>
    <name evidence="15" type="ORF">BINO364_LOCUS1096</name>
</gene>
<dbReference type="InterPro" id="IPR012346">
    <property type="entry name" value="p53/RUNT-type_TF_DNA-bd_sf"/>
</dbReference>
<evidence type="ECO:0000256" key="1">
    <source>
        <dbReference type="ARBA" id="ARBA00004123"/>
    </source>
</evidence>
<evidence type="ECO:0000256" key="7">
    <source>
        <dbReference type="ARBA" id="ARBA00023125"/>
    </source>
</evidence>
<feature type="binding site" evidence="11">
    <location>
        <position position="205"/>
    </location>
    <ligand>
        <name>Zn(2+)</name>
        <dbReference type="ChEBI" id="CHEBI:29105"/>
    </ligand>
</feature>
<dbReference type="PANTHER" id="PTHR11447:SF16">
    <property type="entry name" value="P53 PROTEIN LONG FORM VARIANT 1"/>
    <property type="match status" value="1"/>
</dbReference>
<keyword evidence="16" id="KW-1185">Reference proteome</keyword>
<dbReference type="InterPro" id="IPR002117">
    <property type="entry name" value="p53_tumour_suppressor"/>
</dbReference>
<keyword evidence="6" id="KW-0805">Transcription regulation</keyword>
<dbReference type="GO" id="GO:0000978">
    <property type="term" value="F:RNA polymerase II cis-regulatory region sequence-specific DNA binding"/>
    <property type="evidence" value="ECO:0007669"/>
    <property type="project" value="TreeGrafter"/>
</dbReference>
<feature type="site" description="Interaction with DNA" evidence="12">
    <location>
        <position position="81"/>
    </location>
</feature>
<proteinExistence type="inferred from homology"/>
<dbReference type="OrthoDB" id="5915660at2759"/>
<dbReference type="GO" id="GO:0006915">
    <property type="term" value="P:apoptotic process"/>
    <property type="evidence" value="ECO:0007669"/>
    <property type="project" value="UniProtKB-KW"/>
</dbReference>
<feature type="region of interest" description="Disordered" evidence="13">
    <location>
        <begin position="257"/>
        <end position="276"/>
    </location>
</feature>
<evidence type="ECO:0000313" key="15">
    <source>
        <dbReference type="EMBL" id="CAH0714005.1"/>
    </source>
</evidence>
<keyword evidence="5 11" id="KW-0862">Zinc</keyword>
<evidence type="ECO:0000256" key="10">
    <source>
        <dbReference type="ARBA" id="ARBA00023242"/>
    </source>
</evidence>
<keyword evidence="4 11" id="KW-0479">Metal-binding</keyword>
<dbReference type="SUPFAM" id="SSF49417">
    <property type="entry name" value="p53-like transcription factors"/>
    <property type="match status" value="1"/>
</dbReference>
<keyword evidence="10" id="KW-0539">Nucleus</keyword>
<dbReference type="InterPro" id="IPR011615">
    <property type="entry name" value="p53_DNA-bd"/>
</dbReference>
<dbReference type="GO" id="GO:0000981">
    <property type="term" value="F:DNA-binding transcription factor activity, RNA polymerase II-specific"/>
    <property type="evidence" value="ECO:0007669"/>
    <property type="project" value="TreeGrafter"/>
</dbReference>
<evidence type="ECO:0000256" key="3">
    <source>
        <dbReference type="ARBA" id="ARBA00022703"/>
    </source>
</evidence>
<sequence length="352" mass="38680">MYSNIEHHLKDINIDPFVHHNDILINTSLGDIHELYSIKKLNDSLSPVDFVPVSPTGPPCTIVYSGDSCFRVEIDGSNTQKKKFLYSKKLNCLFVNSGHNFSVNFEWDTSKVLHPVYVRATVVFSAPCDAEKRVEACYQHYASCDGVKALPENIRHNVLRSGREVGAPDVFYCGAPASTDSWYSVLVRFPAPSSHAFHFVCRNSCSSGINRRPLSLVFTLESAAGNVYGRQIVGVRVCSCPKRDMCKAETAALSSSDHGLLQSTPAMSSTTPSSKRIKLEESECDTLVTLPAITVPGKRVALAGLRVMRDMLLQTRAVQLRARPQQDVRAVERGLAELAAAADAVYRGGDDE</sequence>
<reference evidence="15" key="1">
    <citation type="submission" date="2021-12" db="EMBL/GenBank/DDBJ databases">
        <authorList>
            <person name="Martin H S."/>
        </authorList>
    </citation>
    <scope>NUCLEOTIDE SEQUENCE</scope>
</reference>
<evidence type="ECO:0000256" key="9">
    <source>
        <dbReference type="ARBA" id="ARBA00023163"/>
    </source>
</evidence>
<keyword evidence="7" id="KW-0238">DNA-binding</keyword>
<comment type="subcellular location">
    <subcellularLocation>
        <location evidence="1">Nucleus</location>
    </subcellularLocation>
</comment>
<evidence type="ECO:0000256" key="13">
    <source>
        <dbReference type="SAM" id="MobiDB-lite"/>
    </source>
</evidence>
<feature type="compositionally biased region" description="Low complexity" evidence="13">
    <location>
        <begin position="263"/>
        <end position="274"/>
    </location>
</feature>
<dbReference type="InterPro" id="IPR008967">
    <property type="entry name" value="p53-like_TF_DNA-bd_sf"/>
</dbReference>
<dbReference type="Pfam" id="PF00870">
    <property type="entry name" value="P53"/>
    <property type="match status" value="1"/>
</dbReference>
<feature type="binding site" evidence="11">
    <location>
        <position position="201"/>
    </location>
    <ligand>
        <name>Zn(2+)</name>
        <dbReference type="ChEBI" id="CHEBI:29105"/>
    </ligand>
</feature>
<dbReference type="PANTHER" id="PTHR11447">
    <property type="entry name" value="CELLULAR TUMOR ANTIGEN P53"/>
    <property type="match status" value="1"/>
</dbReference>
<organism evidence="15 16">
    <name type="scientific">Brenthis ino</name>
    <name type="common">lesser marbled fritillary</name>
    <dbReference type="NCBI Taxonomy" id="405034"/>
    <lineage>
        <taxon>Eukaryota</taxon>
        <taxon>Metazoa</taxon>
        <taxon>Ecdysozoa</taxon>
        <taxon>Arthropoda</taxon>
        <taxon>Hexapoda</taxon>
        <taxon>Insecta</taxon>
        <taxon>Pterygota</taxon>
        <taxon>Neoptera</taxon>
        <taxon>Endopterygota</taxon>
        <taxon>Lepidoptera</taxon>
        <taxon>Glossata</taxon>
        <taxon>Ditrysia</taxon>
        <taxon>Papilionoidea</taxon>
        <taxon>Nymphalidae</taxon>
        <taxon>Heliconiinae</taxon>
        <taxon>Argynnini</taxon>
        <taxon>Brenthis</taxon>
    </lineage>
</organism>
<keyword evidence="9" id="KW-0804">Transcription</keyword>
<dbReference type="GO" id="GO:0046872">
    <property type="term" value="F:metal ion binding"/>
    <property type="evidence" value="ECO:0007669"/>
    <property type="project" value="UniProtKB-KW"/>
</dbReference>
<feature type="binding site" evidence="11">
    <location>
        <position position="140"/>
    </location>
    <ligand>
        <name>Zn(2+)</name>
        <dbReference type="ChEBI" id="CHEBI:29105"/>
    </ligand>
</feature>
<feature type="binding site" evidence="11">
    <location>
        <position position="137"/>
    </location>
    <ligand>
        <name>Zn(2+)</name>
        <dbReference type="ChEBI" id="CHEBI:29105"/>
    </ligand>
</feature>
<dbReference type="PRINTS" id="PR00386">
    <property type="entry name" value="P53SUPPRESSR"/>
</dbReference>
<feature type="non-terminal residue" evidence="15">
    <location>
        <position position="352"/>
    </location>
</feature>
<comment type="cofactor">
    <cofactor evidence="11">
        <name>Zn(2+)</name>
        <dbReference type="ChEBI" id="CHEBI:29105"/>
    </cofactor>
    <text evidence="11">Binds 1 zinc ion per subunit.</text>
</comment>
<evidence type="ECO:0000259" key="14">
    <source>
        <dbReference type="Pfam" id="PF00870"/>
    </source>
</evidence>
<comment type="similarity">
    <text evidence="2">Belongs to the p53 family.</text>
</comment>
<keyword evidence="8" id="KW-0010">Activator</keyword>
<feature type="domain" description="p53 DNA-binding" evidence="14">
    <location>
        <begin position="64"/>
        <end position="251"/>
    </location>
</feature>
<evidence type="ECO:0000256" key="2">
    <source>
        <dbReference type="ARBA" id="ARBA00006167"/>
    </source>
</evidence>
<evidence type="ECO:0000256" key="6">
    <source>
        <dbReference type="ARBA" id="ARBA00023015"/>
    </source>
</evidence>
<dbReference type="GO" id="GO:0005634">
    <property type="term" value="C:nucleus"/>
    <property type="evidence" value="ECO:0007669"/>
    <property type="project" value="UniProtKB-SubCell"/>
</dbReference>
<evidence type="ECO:0000256" key="8">
    <source>
        <dbReference type="ARBA" id="ARBA00023159"/>
    </source>
</evidence>
<name>A0A8J9USL7_9NEOP</name>
<dbReference type="Proteomes" id="UP000838878">
    <property type="component" value="Chromosome 1"/>
</dbReference>